<sequence length="247" mass="27184">MTLRNARIQVPSFCLPLNEPQRFRGSPASSPPTTPDDAVDLAPPLGIESATLNPSMPSPLAATSPAGNGTYSSLAASGVTDPSALSPHVEVREERFYGDGGEEGQMRGVFAKKHISTGDVVLVGVAETIDEKRTMHSIQLSEVPPRHADMYAPGRFLNHSCEPNTWAKRNSYGAYTFIARRDISKDEQIFFDYETTEYAIMAMDECFCGEPTCRKMLAGFHKNGRTILDKYQHEVADYLLDHVQPDS</sequence>
<dbReference type="EMBL" id="CDMY01000291">
    <property type="protein sequence ID" value="CEL99874.1"/>
    <property type="molecule type" value="Genomic_DNA"/>
</dbReference>
<dbReference type="Proteomes" id="UP000041254">
    <property type="component" value="Unassembled WGS sequence"/>
</dbReference>
<proteinExistence type="predicted"/>
<keyword evidence="2" id="KW-0808">Transferase</keyword>
<dbReference type="PANTHER" id="PTHR12350">
    <property type="entry name" value="HISTONE-LYSINE N-METHYLTRANSFERASE-RELATED"/>
    <property type="match status" value="1"/>
</dbReference>
<dbReference type="InterPro" id="IPR046341">
    <property type="entry name" value="SET_dom_sf"/>
</dbReference>
<evidence type="ECO:0000256" key="2">
    <source>
        <dbReference type="ARBA" id="ARBA00022679"/>
    </source>
</evidence>
<dbReference type="InterPro" id="IPR053201">
    <property type="entry name" value="Flavunoidine_N-MTase"/>
</dbReference>
<evidence type="ECO:0000259" key="6">
    <source>
        <dbReference type="PROSITE" id="PS50868"/>
    </source>
</evidence>
<dbReference type="STRING" id="1169540.A0A0G4EPV6"/>
<keyword evidence="1" id="KW-0489">Methyltransferase</keyword>
<dbReference type="GO" id="GO:0032259">
    <property type="term" value="P:methylation"/>
    <property type="evidence" value="ECO:0007669"/>
    <property type="project" value="UniProtKB-KW"/>
</dbReference>
<evidence type="ECO:0000256" key="4">
    <source>
        <dbReference type="SAM" id="MobiDB-lite"/>
    </source>
</evidence>
<reference evidence="7 8" key="1">
    <citation type="submission" date="2014-11" db="EMBL/GenBank/DDBJ databases">
        <authorList>
            <person name="Zhu J."/>
            <person name="Qi W."/>
            <person name="Song R."/>
        </authorList>
    </citation>
    <scope>NUCLEOTIDE SEQUENCE [LARGE SCALE GENOMIC DNA]</scope>
</reference>
<dbReference type="SUPFAM" id="SSF82199">
    <property type="entry name" value="SET domain"/>
    <property type="match status" value="1"/>
</dbReference>
<protein>
    <recommendedName>
        <fullName evidence="9">SET domain-containing protein</fullName>
    </recommendedName>
</protein>
<organism evidence="7 8">
    <name type="scientific">Vitrella brassicaformis (strain CCMP3155)</name>
    <dbReference type="NCBI Taxonomy" id="1169540"/>
    <lineage>
        <taxon>Eukaryota</taxon>
        <taxon>Sar</taxon>
        <taxon>Alveolata</taxon>
        <taxon>Colpodellida</taxon>
        <taxon>Vitrellaceae</taxon>
        <taxon>Vitrella</taxon>
    </lineage>
</organism>
<evidence type="ECO:0008006" key="9">
    <source>
        <dbReference type="Google" id="ProtNLM"/>
    </source>
</evidence>
<evidence type="ECO:0000256" key="3">
    <source>
        <dbReference type="ARBA" id="ARBA00022691"/>
    </source>
</evidence>
<evidence type="ECO:0000256" key="1">
    <source>
        <dbReference type="ARBA" id="ARBA00022603"/>
    </source>
</evidence>
<dbReference type="SMART" id="SM00317">
    <property type="entry name" value="SET"/>
    <property type="match status" value="1"/>
</dbReference>
<dbReference type="OrthoDB" id="5984008at2759"/>
<feature type="region of interest" description="Disordered" evidence="4">
    <location>
        <begin position="17"/>
        <end position="65"/>
    </location>
</feature>
<dbReference type="PROSITE" id="PS50868">
    <property type="entry name" value="POST_SET"/>
    <property type="match status" value="1"/>
</dbReference>
<accession>A0A0G4EPV6</accession>
<keyword evidence="8" id="KW-1185">Reference proteome</keyword>
<gene>
    <name evidence="7" type="ORF">Vbra_4035</name>
</gene>
<dbReference type="PROSITE" id="PS50280">
    <property type="entry name" value="SET"/>
    <property type="match status" value="1"/>
</dbReference>
<keyword evidence="3" id="KW-0949">S-adenosyl-L-methionine</keyword>
<dbReference type="Gene3D" id="2.170.270.10">
    <property type="entry name" value="SET domain"/>
    <property type="match status" value="1"/>
</dbReference>
<dbReference type="AlphaFoldDB" id="A0A0G4EPV6"/>
<evidence type="ECO:0000259" key="5">
    <source>
        <dbReference type="PROSITE" id="PS50280"/>
    </source>
</evidence>
<dbReference type="PANTHER" id="PTHR12350:SF19">
    <property type="entry name" value="SET DOMAIN-CONTAINING PROTEIN"/>
    <property type="match status" value="1"/>
</dbReference>
<feature type="domain" description="Post-SET" evidence="6">
    <location>
        <begin position="202"/>
        <end position="218"/>
    </location>
</feature>
<feature type="domain" description="SET" evidence="5">
    <location>
        <begin position="87"/>
        <end position="194"/>
    </location>
</feature>
<dbReference type="VEuPathDB" id="CryptoDB:Vbra_4035"/>
<name>A0A0G4EPV6_VITBC</name>
<dbReference type="Pfam" id="PF00856">
    <property type="entry name" value="SET"/>
    <property type="match status" value="1"/>
</dbReference>
<dbReference type="GO" id="GO:0008168">
    <property type="term" value="F:methyltransferase activity"/>
    <property type="evidence" value="ECO:0007669"/>
    <property type="project" value="UniProtKB-KW"/>
</dbReference>
<dbReference type="InterPro" id="IPR001214">
    <property type="entry name" value="SET_dom"/>
</dbReference>
<dbReference type="InterPro" id="IPR003616">
    <property type="entry name" value="Post-SET_dom"/>
</dbReference>
<dbReference type="CDD" id="cd08161">
    <property type="entry name" value="SET"/>
    <property type="match status" value="1"/>
</dbReference>
<dbReference type="InParanoid" id="A0A0G4EPV6"/>
<evidence type="ECO:0000313" key="8">
    <source>
        <dbReference type="Proteomes" id="UP000041254"/>
    </source>
</evidence>
<evidence type="ECO:0000313" key="7">
    <source>
        <dbReference type="EMBL" id="CEL99874.1"/>
    </source>
</evidence>